<dbReference type="AlphaFoldDB" id="A0A9D3THX3"/>
<sequence>MGVLRRVVHWRDTGRGEEVTPPGFLDLVQTFLPFFVRSDSFTLCEQALSVNCTRTYGGAGEHRQSPGLRVRRSQRYGGGLPLSWTWAGMCFLSSVRRTVPRDGGSRK</sequence>
<dbReference type="EMBL" id="JAFDVH010000001">
    <property type="protein sequence ID" value="KAG7492580.1"/>
    <property type="molecule type" value="Genomic_DNA"/>
</dbReference>
<organism evidence="1 2">
    <name type="scientific">Megalops atlanticus</name>
    <name type="common">Tarpon</name>
    <name type="synonym">Clupea gigantea</name>
    <dbReference type="NCBI Taxonomy" id="7932"/>
    <lineage>
        <taxon>Eukaryota</taxon>
        <taxon>Metazoa</taxon>
        <taxon>Chordata</taxon>
        <taxon>Craniata</taxon>
        <taxon>Vertebrata</taxon>
        <taxon>Euteleostomi</taxon>
        <taxon>Actinopterygii</taxon>
        <taxon>Neopterygii</taxon>
        <taxon>Teleostei</taxon>
        <taxon>Elopiformes</taxon>
        <taxon>Megalopidae</taxon>
        <taxon>Megalops</taxon>
    </lineage>
</organism>
<name>A0A9D3THX3_MEGAT</name>
<keyword evidence="2" id="KW-1185">Reference proteome</keyword>
<reference evidence="1" key="1">
    <citation type="submission" date="2021-01" db="EMBL/GenBank/DDBJ databases">
        <authorList>
            <person name="Zahm M."/>
            <person name="Roques C."/>
            <person name="Cabau C."/>
            <person name="Klopp C."/>
            <person name="Donnadieu C."/>
            <person name="Jouanno E."/>
            <person name="Lampietro C."/>
            <person name="Louis A."/>
            <person name="Herpin A."/>
            <person name="Echchiki A."/>
            <person name="Berthelot C."/>
            <person name="Parey E."/>
            <person name="Roest-Crollius H."/>
            <person name="Braasch I."/>
            <person name="Postlethwait J."/>
            <person name="Bobe J."/>
            <person name="Montfort J."/>
            <person name="Bouchez O."/>
            <person name="Begum T."/>
            <person name="Mejri S."/>
            <person name="Adams A."/>
            <person name="Chen W.-J."/>
            <person name="Guiguen Y."/>
        </authorList>
    </citation>
    <scope>NUCLEOTIDE SEQUENCE</scope>
    <source>
        <strain evidence="1">YG-15Mar2019-1</strain>
        <tissue evidence="1">Brain</tissue>
    </source>
</reference>
<comment type="caution">
    <text evidence="1">The sequence shown here is derived from an EMBL/GenBank/DDBJ whole genome shotgun (WGS) entry which is preliminary data.</text>
</comment>
<dbReference type="Proteomes" id="UP001046870">
    <property type="component" value="Chromosome 1"/>
</dbReference>
<evidence type="ECO:0000313" key="2">
    <source>
        <dbReference type="Proteomes" id="UP001046870"/>
    </source>
</evidence>
<evidence type="ECO:0000313" key="1">
    <source>
        <dbReference type="EMBL" id="KAG7492580.1"/>
    </source>
</evidence>
<accession>A0A9D3THX3</accession>
<protein>
    <submittedName>
        <fullName evidence="1">Uncharacterized protein</fullName>
    </submittedName>
</protein>
<gene>
    <name evidence="1" type="ORF">MATL_G00015810</name>
</gene>
<proteinExistence type="predicted"/>